<dbReference type="EC" id="3.1.4.46" evidence="1"/>
<dbReference type="EMBL" id="OU466862">
    <property type="protein sequence ID" value="CAH2070823.1"/>
    <property type="molecule type" value="Genomic_DNA"/>
</dbReference>
<dbReference type="InterPro" id="IPR030395">
    <property type="entry name" value="GP_PDE_dom"/>
</dbReference>
<dbReference type="Proteomes" id="UP000836841">
    <property type="component" value="Chromosome 6"/>
</dbReference>
<feature type="domain" description="GP-PDE" evidence="6">
    <location>
        <begin position="50"/>
        <end position="101"/>
    </location>
</feature>
<organism evidence="7 8">
    <name type="scientific">Thlaspi arvense</name>
    <name type="common">Field penny-cress</name>
    <dbReference type="NCBI Taxonomy" id="13288"/>
    <lineage>
        <taxon>Eukaryota</taxon>
        <taxon>Viridiplantae</taxon>
        <taxon>Streptophyta</taxon>
        <taxon>Embryophyta</taxon>
        <taxon>Tracheophyta</taxon>
        <taxon>Spermatophyta</taxon>
        <taxon>Magnoliopsida</taxon>
        <taxon>eudicotyledons</taxon>
        <taxon>Gunneridae</taxon>
        <taxon>Pentapetalae</taxon>
        <taxon>rosids</taxon>
        <taxon>malvids</taxon>
        <taxon>Brassicales</taxon>
        <taxon>Brassicaceae</taxon>
        <taxon>Thlaspideae</taxon>
        <taxon>Thlaspi</taxon>
    </lineage>
</organism>
<dbReference type="GO" id="GO:0008889">
    <property type="term" value="F:glycerophosphodiester phosphodiesterase activity"/>
    <property type="evidence" value="ECO:0007669"/>
    <property type="project" value="UniProtKB-EC"/>
</dbReference>
<dbReference type="PANTHER" id="PTHR43620:SF39">
    <property type="entry name" value="GLYCEROPHOSPHODIESTER PHOSPHODIESTERASE GDPDL1-RELATED"/>
    <property type="match status" value="1"/>
</dbReference>
<evidence type="ECO:0000256" key="2">
    <source>
        <dbReference type="ARBA" id="ARBA00022729"/>
    </source>
</evidence>
<gene>
    <name evidence="7" type="ORF">TAV2_LOCUS21271</name>
</gene>
<protein>
    <recommendedName>
        <fullName evidence="1">glycerophosphodiester phosphodiesterase</fullName>
        <ecNumber evidence="1">3.1.4.46</ecNumber>
    </recommendedName>
</protein>
<dbReference type="AlphaFoldDB" id="A0AAU9SV40"/>
<dbReference type="Gene3D" id="3.20.20.190">
    <property type="entry name" value="Phosphatidylinositol (PI) phosphodiesterase"/>
    <property type="match status" value="1"/>
</dbReference>
<dbReference type="InterPro" id="IPR017946">
    <property type="entry name" value="PLC-like_Pdiesterase_TIM-brl"/>
</dbReference>
<evidence type="ECO:0000256" key="3">
    <source>
        <dbReference type="ARBA" id="ARBA00022798"/>
    </source>
</evidence>
<dbReference type="PROSITE" id="PS51704">
    <property type="entry name" value="GP_PDE"/>
    <property type="match status" value="1"/>
</dbReference>
<proteinExistence type="predicted"/>
<dbReference type="GO" id="GO:0006629">
    <property type="term" value="P:lipid metabolic process"/>
    <property type="evidence" value="ECO:0007669"/>
    <property type="project" value="InterPro"/>
</dbReference>
<dbReference type="GO" id="GO:0006071">
    <property type="term" value="P:glycerol metabolic process"/>
    <property type="evidence" value="ECO:0007669"/>
    <property type="project" value="UniProtKB-KW"/>
</dbReference>
<evidence type="ECO:0000256" key="4">
    <source>
        <dbReference type="ARBA" id="ARBA00022801"/>
    </source>
</evidence>
<name>A0AAU9SV40_THLAR</name>
<dbReference type="SUPFAM" id="SSF51695">
    <property type="entry name" value="PLC-like phosphodiesterases"/>
    <property type="match status" value="1"/>
</dbReference>
<comment type="catalytic activity">
    <reaction evidence="5">
        <text>a sn-glycero-3-phosphodiester + H2O = an alcohol + sn-glycerol 3-phosphate + H(+)</text>
        <dbReference type="Rhea" id="RHEA:12969"/>
        <dbReference type="ChEBI" id="CHEBI:15377"/>
        <dbReference type="ChEBI" id="CHEBI:15378"/>
        <dbReference type="ChEBI" id="CHEBI:30879"/>
        <dbReference type="ChEBI" id="CHEBI:57597"/>
        <dbReference type="ChEBI" id="CHEBI:83408"/>
        <dbReference type="EC" id="3.1.4.46"/>
    </reaction>
</comment>
<evidence type="ECO:0000256" key="5">
    <source>
        <dbReference type="ARBA" id="ARBA00047512"/>
    </source>
</evidence>
<accession>A0AAU9SV40</accession>
<keyword evidence="2" id="KW-0732">Signal</keyword>
<reference evidence="7 8" key="1">
    <citation type="submission" date="2022-03" db="EMBL/GenBank/DDBJ databases">
        <authorList>
            <person name="Nunn A."/>
            <person name="Chopra R."/>
            <person name="Nunn A."/>
            <person name="Contreras Garrido A."/>
        </authorList>
    </citation>
    <scope>NUCLEOTIDE SEQUENCE [LARGE SCALE GENOMIC DNA]</scope>
</reference>
<evidence type="ECO:0000256" key="1">
    <source>
        <dbReference type="ARBA" id="ARBA00012247"/>
    </source>
</evidence>
<evidence type="ECO:0000313" key="7">
    <source>
        <dbReference type="EMBL" id="CAH2070823.1"/>
    </source>
</evidence>
<dbReference type="PANTHER" id="PTHR43620">
    <property type="entry name" value="GLYCEROPHOSPHORYL DIESTER PHOSPHODIESTERASE"/>
    <property type="match status" value="1"/>
</dbReference>
<keyword evidence="8" id="KW-1185">Reference proteome</keyword>
<evidence type="ECO:0000259" key="6">
    <source>
        <dbReference type="PROSITE" id="PS51704"/>
    </source>
</evidence>
<sequence>MNFRRGKTTIIGLRASTALLIGVVLIQLFATQIYAQRPRSPWQTLSGETPLVIARGGFSGLFPDSSLDAYNFAKLTSVPGYVLWCDVQLTYMLIKTSLTDY</sequence>
<keyword evidence="3" id="KW-0319">Glycerol metabolism</keyword>
<evidence type="ECO:0000313" key="8">
    <source>
        <dbReference type="Proteomes" id="UP000836841"/>
    </source>
</evidence>
<keyword evidence="4" id="KW-0378">Hydrolase</keyword>